<reference evidence="3" key="1">
    <citation type="submission" date="2020-01" db="EMBL/GenBank/DDBJ databases">
        <authorList>
            <person name="Mishra B."/>
        </authorList>
    </citation>
    <scope>NUCLEOTIDE SEQUENCE [LARGE SCALE GENOMIC DNA]</scope>
</reference>
<dbReference type="PANTHER" id="PTHR33640">
    <property type="entry name" value="TRANSMEMBRANE PROTEIN"/>
    <property type="match status" value="1"/>
</dbReference>
<accession>A0A6D2HC19</accession>
<dbReference type="EMBL" id="CACVBM020000055">
    <property type="protein sequence ID" value="CAA7013581.1"/>
    <property type="molecule type" value="Genomic_DNA"/>
</dbReference>
<protein>
    <submittedName>
        <fullName evidence="3">Uncharacterized protein</fullName>
    </submittedName>
</protein>
<sequence length="341" mass="38500">MEAERDEGNNPSPFWNIARIGGTGVVLALGFLSFPAIISSVQPVIDWLNWFIYVVACIFGFVSISTFVAWIYFANHKPTEKEKKRDLYDDYFPAAPTVVHRPAMGYYDVAEARDYNNGGGSYNKEVVEAFEQVETYKAVKESNCYGRVEVEEVNSRSYRRTRSSVEKKMEKKARVVEYRRAESERAARTGSRRSQQPKIDELSSEDFRATVESFIMEKKMFLQWQNGAADPAQNGAPQLQNGVAGHWQNGAPQLQNGDYWQNGVPQLQNGDYWQNGVPQLQNGDYWQNGVPQLENGVDQWQNGVGQWQGQPYDDGRHHHGNRRLVGGSGPNGSGPYLAISN</sequence>
<feature type="region of interest" description="Disordered" evidence="1">
    <location>
        <begin position="180"/>
        <end position="203"/>
    </location>
</feature>
<dbReference type="Proteomes" id="UP000467841">
    <property type="component" value="Unassembled WGS sequence"/>
</dbReference>
<evidence type="ECO:0000256" key="1">
    <source>
        <dbReference type="SAM" id="MobiDB-lite"/>
    </source>
</evidence>
<organism evidence="3 4">
    <name type="scientific">Microthlaspi erraticum</name>
    <dbReference type="NCBI Taxonomy" id="1685480"/>
    <lineage>
        <taxon>Eukaryota</taxon>
        <taxon>Viridiplantae</taxon>
        <taxon>Streptophyta</taxon>
        <taxon>Embryophyta</taxon>
        <taxon>Tracheophyta</taxon>
        <taxon>Spermatophyta</taxon>
        <taxon>Magnoliopsida</taxon>
        <taxon>eudicotyledons</taxon>
        <taxon>Gunneridae</taxon>
        <taxon>Pentapetalae</taxon>
        <taxon>rosids</taxon>
        <taxon>malvids</taxon>
        <taxon>Brassicales</taxon>
        <taxon>Brassicaceae</taxon>
        <taxon>Coluteocarpeae</taxon>
        <taxon>Microthlaspi</taxon>
    </lineage>
</organism>
<evidence type="ECO:0000256" key="2">
    <source>
        <dbReference type="SAM" id="Phobius"/>
    </source>
</evidence>
<evidence type="ECO:0000313" key="3">
    <source>
        <dbReference type="EMBL" id="CAA7013581.1"/>
    </source>
</evidence>
<dbReference type="PANTHER" id="PTHR33640:SF20">
    <property type="entry name" value="TRANSMEMBRANE PROTEIN"/>
    <property type="match status" value="1"/>
</dbReference>
<feature type="region of interest" description="Disordered" evidence="1">
    <location>
        <begin position="308"/>
        <end position="341"/>
    </location>
</feature>
<keyword evidence="4" id="KW-1185">Reference proteome</keyword>
<dbReference type="OrthoDB" id="1088292at2759"/>
<dbReference type="AlphaFoldDB" id="A0A6D2HC19"/>
<keyword evidence="2" id="KW-0812">Transmembrane</keyword>
<keyword evidence="2" id="KW-0472">Membrane</keyword>
<name>A0A6D2HC19_9BRAS</name>
<comment type="caution">
    <text evidence="3">The sequence shown here is derived from an EMBL/GenBank/DDBJ whole genome shotgun (WGS) entry which is preliminary data.</text>
</comment>
<feature type="transmembrane region" description="Helical" evidence="2">
    <location>
        <begin position="20"/>
        <end position="38"/>
    </location>
</feature>
<evidence type="ECO:0000313" key="4">
    <source>
        <dbReference type="Proteomes" id="UP000467841"/>
    </source>
</evidence>
<feature type="transmembrane region" description="Helical" evidence="2">
    <location>
        <begin position="50"/>
        <end position="74"/>
    </location>
</feature>
<keyword evidence="2" id="KW-1133">Transmembrane helix</keyword>
<gene>
    <name evidence="3" type="ORF">MERR_LOCUS815</name>
</gene>
<proteinExistence type="predicted"/>